<organism evidence="2 3">
    <name type="scientific">Williamsia limnetica</name>
    <dbReference type="NCBI Taxonomy" id="882452"/>
    <lineage>
        <taxon>Bacteria</taxon>
        <taxon>Bacillati</taxon>
        <taxon>Actinomycetota</taxon>
        <taxon>Actinomycetes</taxon>
        <taxon>Mycobacteriales</taxon>
        <taxon>Nocardiaceae</taxon>
        <taxon>Williamsia</taxon>
    </lineage>
</organism>
<evidence type="ECO:0000313" key="3">
    <source>
        <dbReference type="Proteomes" id="UP000247591"/>
    </source>
</evidence>
<evidence type="ECO:0000256" key="1">
    <source>
        <dbReference type="SAM" id="MobiDB-lite"/>
    </source>
</evidence>
<reference evidence="2 3" key="1">
    <citation type="submission" date="2018-06" db="EMBL/GenBank/DDBJ databases">
        <title>Genomic Encyclopedia of Type Strains, Phase IV (KMG-IV): sequencing the most valuable type-strain genomes for metagenomic binning, comparative biology and taxonomic classification.</title>
        <authorList>
            <person name="Goeker M."/>
        </authorList>
    </citation>
    <scope>NUCLEOTIDE SEQUENCE [LARGE SCALE GENOMIC DNA]</scope>
    <source>
        <strain evidence="2 3">DSM 45521</strain>
    </source>
</reference>
<dbReference type="RefSeq" id="WP_146240471.1">
    <property type="nucleotide sequence ID" value="NZ_QJSP01000010.1"/>
</dbReference>
<dbReference type="EMBL" id="QJSP01000010">
    <property type="protein sequence ID" value="PYE15555.1"/>
    <property type="molecule type" value="Genomic_DNA"/>
</dbReference>
<accession>A0A318RK46</accession>
<proteinExistence type="predicted"/>
<comment type="caution">
    <text evidence="2">The sequence shown here is derived from an EMBL/GenBank/DDBJ whole genome shotgun (WGS) entry which is preliminary data.</text>
</comment>
<evidence type="ECO:0000313" key="2">
    <source>
        <dbReference type="EMBL" id="PYE15555.1"/>
    </source>
</evidence>
<dbReference type="OrthoDB" id="4578607at2"/>
<keyword evidence="3" id="KW-1185">Reference proteome</keyword>
<gene>
    <name evidence="2" type="ORF">DFR67_110219</name>
</gene>
<sequence>MTKKLTKNELLAELDLRVESVSPDMAPDEAGNQTSDTADDIRSRDAQLKQWRDQVKAAGDDDPIIGEIAARLDS</sequence>
<dbReference type="Proteomes" id="UP000247591">
    <property type="component" value="Unassembled WGS sequence"/>
</dbReference>
<protein>
    <submittedName>
        <fullName evidence="2">Uncharacterized protein</fullName>
    </submittedName>
</protein>
<dbReference type="AlphaFoldDB" id="A0A318RK46"/>
<name>A0A318RK46_WILLI</name>
<feature type="region of interest" description="Disordered" evidence="1">
    <location>
        <begin position="20"/>
        <end position="44"/>
    </location>
</feature>